<dbReference type="RefSeq" id="XP_002669068.1">
    <property type="nucleotide sequence ID" value="XM_002669022.1"/>
</dbReference>
<evidence type="ECO:0000313" key="3">
    <source>
        <dbReference type="EMBL" id="EFC36324.1"/>
    </source>
</evidence>
<reference evidence="3 4" key="1">
    <citation type="journal article" date="2010" name="Cell">
        <title>The genome of Naegleria gruberi illuminates early eukaryotic versatility.</title>
        <authorList>
            <person name="Fritz-Laylin L.K."/>
            <person name="Prochnik S.E."/>
            <person name="Ginger M.L."/>
            <person name="Dacks J.B."/>
            <person name="Carpenter M.L."/>
            <person name="Field M.C."/>
            <person name="Kuo A."/>
            <person name="Paredez A."/>
            <person name="Chapman J."/>
            <person name="Pham J."/>
            <person name="Shu S."/>
            <person name="Neupane R."/>
            <person name="Cipriano M."/>
            <person name="Mancuso J."/>
            <person name="Tu H."/>
            <person name="Salamov A."/>
            <person name="Lindquist E."/>
            <person name="Shapiro H."/>
            <person name="Lucas S."/>
            <person name="Grigoriev I.V."/>
            <person name="Cande W.Z."/>
            <person name="Fulton C."/>
            <person name="Rokhsar D.S."/>
            <person name="Dawson S.C."/>
        </authorList>
    </citation>
    <scope>NUCLEOTIDE SEQUENCE [LARGE SCALE GENOMIC DNA]</scope>
    <source>
        <strain evidence="3 4">NEG-M</strain>
    </source>
</reference>
<dbReference type="VEuPathDB" id="AmoebaDB:NAEGRDRAFT_76785"/>
<dbReference type="KEGG" id="ngr:NAEGRDRAFT_75968"/>
<evidence type="ECO:0000313" key="2">
    <source>
        <dbReference type="EMBL" id="EFC35560.1"/>
    </source>
</evidence>
<dbReference type="Proteomes" id="UP000006671">
    <property type="component" value="Unassembled WGS sequence"/>
</dbReference>
<sequence length="149" mass="16461">MPSATNHTTFTFQSTSPNHMFGILKSQKTIQLSKHESVFCLTSGIDLQFTPTKKQTKKRTNKKTSNKNNLLENLSDCTTSEISQDSTMSLIISQHVKPQTQFIASPQQTPSISNTTSSNLPKSSLSSNANTNVSKKVIRTSISIRELLN</sequence>
<feature type="compositionally biased region" description="Low complexity" evidence="1">
    <location>
        <begin position="113"/>
        <end position="129"/>
    </location>
</feature>
<gene>
    <name evidence="3" type="ORF">NAEGRDRAFT_75968</name>
    <name evidence="2" type="ORF">NAEGRDRAFT_76785</name>
</gene>
<dbReference type="EMBL" id="GG739154">
    <property type="protein sequence ID" value="EFC35560.1"/>
    <property type="molecule type" value="Genomic_DNA"/>
</dbReference>
<accession>D2W3K0</accession>
<dbReference type="AlphaFoldDB" id="D2W3K0"/>
<keyword evidence="4" id="KW-1185">Reference proteome</keyword>
<feature type="region of interest" description="Disordered" evidence="1">
    <location>
        <begin position="104"/>
        <end position="129"/>
    </location>
</feature>
<evidence type="ECO:0000256" key="1">
    <source>
        <dbReference type="SAM" id="MobiDB-lite"/>
    </source>
</evidence>
<name>D2W3K0_NAEGR</name>
<protein>
    <submittedName>
        <fullName evidence="3">Predicted protein</fullName>
    </submittedName>
</protein>
<proteinExistence type="predicted"/>
<dbReference type="EMBL" id="GG738932">
    <property type="protein sequence ID" value="EFC36324.1"/>
    <property type="molecule type" value="Genomic_DNA"/>
</dbReference>
<dbReference type="GeneID" id="8847608"/>
<organism evidence="4">
    <name type="scientific">Naegleria gruberi</name>
    <name type="common">Amoeba</name>
    <dbReference type="NCBI Taxonomy" id="5762"/>
    <lineage>
        <taxon>Eukaryota</taxon>
        <taxon>Discoba</taxon>
        <taxon>Heterolobosea</taxon>
        <taxon>Tetramitia</taxon>
        <taxon>Eutetramitia</taxon>
        <taxon>Vahlkampfiidae</taxon>
        <taxon>Naegleria</taxon>
    </lineage>
</organism>
<evidence type="ECO:0000313" key="4">
    <source>
        <dbReference type="Proteomes" id="UP000006671"/>
    </source>
</evidence>